<sequence>MDNVSSLIWADVSDKAFTIPVVFTTKAIESYRQRYPIDQCEKAILSIKSFRPILRRIPLRSTTGLTDKAELALQCDTFSVAEKSLTDTLGQPAELDTSPDLNDWINVLRRAGGGGSA</sequence>
<dbReference type="GeneID" id="66102032"/>
<keyword evidence="2" id="KW-1185">Reference proteome</keyword>
<name>A0A9P7VT08_9AGAR</name>
<protein>
    <submittedName>
        <fullName evidence="1">Uncharacterized protein</fullName>
    </submittedName>
</protein>
<gene>
    <name evidence="1" type="ORF">BT62DRAFT_115649</name>
</gene>
<dbReference type="RefSeq" id="XP_043039879.1">
    <property type="nucleotide sequence ID" value="XM_043179738.1"/>
</dbReference>
<evidence type="ECO:0000313" key="2">
    <source>
        <dbReference type="Proteomes" id="UP000812287"/>
    </source>
</evidence>
<dbReference type="EMBL" id="MU250534">
    <property type="protein sequence ID" value="KAG7446379.1"/>
    <property type="molecule type" value="Genomic_DNA"/>
</dbReference>
<reference evidence="1" key="1">
    <citation type="submission" date="2020-11" db="EMBL/GenBank/DDBJ databases">
        <title>Adaptations for nitrogen fixation in a non-lichenized fungal sporocarp promotes dispersal by wood-feeding termites.</title>
        <authorList>
            <consortium name="DOE Joint Genome Institute"/>
            <person name="Koch R.A."/>
            <person name="Yoon G."/>
            <person name="Arayal U."/>
            <person name="Lail K."/>
            <person name="Amirebrahimi M."/>
            <person name="Labutti K."/>
            <person name="Lipzen A."/>
            <person name="Riley R."/>
            <person name="Barry K."/>
            <person name="Henrissat B."/>
            <person name="Grigoriev I.V."/>
            <person name="Herr J.R."/>
            <person name="Aime M.C."/>
        </authorList>
    </citation>
    <scope>NUCLEOTIDE SEQUENCE</scope>
    <source>
        <strain evidence="1">MCA 3950</strain>
    </source>
</reference>
<comment type="caution">
    <text evidence="1">The sequence shown here is derived from an EMBL/GenBank/DDBJ whole genome shotgun (WGS) entry which is preliminary data.</text>
</comment>
<dbReference type="Proteomes" id="UP000812287">
    <property type="component" value="Unassembled WGS sequence"/>
</dbReference>
<evidence type="ECO:0000313" key="1">
    <source>
        <dbReference type="EMBL" id="KAG7446379.1"/>
    </source>
</evidence>
<dbReference type="AlphaFoldDB" id="A0A9P7VT08"/>
<proteinExistence type="predicted"/>
<accession>A0A9P7VT08</accession>
<dbReference type="OrthoDB" id="3144405at2759"/>
<organism evidence="1 2">
    <name type="scientific">Guyanagaster necrorhizus</name>
    <dbReference type="NCBI Taxonomy" id="856835"/>
    <lineage>
        <taxon>Eukaryota</taxon>
        <taxon>Fungi</taxon>
        <taxon>Dikarya</taxon>
        <taxon>Basidiomycota</taxon>
        <taxon>Agaricomycotina</taxon>
        <taxon>Agaricomycetes</taxon>
        <taxon>Agaricomycetidae</taxon>
        <taxon>Agaricales</taxon>
        <taxon>Marasmiineae</taxon>
        <taxon>Physalacriaceae</taxon>
        <taxon>Guyanagaster</taxon>
    </lineage>
</organism>